<comment type="caution">
    <text evidence="1">The sequence shown here is derived from an EMBL/GenBank/DDBJ whole genome shotgun (WGS) entry which is preliminary data.</text>
</comment>
<sequence>MSQPLVVDDEALAAAPKLIALQEGRVILGDHQLGYVTQLPPDQGNKWQVYRPGKVFVDPDTGENLGREAVYLGDVEVTQFADVSTVLATKTKQEINKGDRLAVSVTEAADNYLPRAPAGNIKASIISVYGGVTQAGKSSVVTLNKGARDGVENGYVLALYSKGRNTKDRGESYTLPDERYGLVFVFRVFNKVSYALIMQAKLPVQLLDYAQTP</sequence>
<dbReference type="InterPro" id="IPR052196">
    <property type="entry name" value="Bact_Kbp"/>
</dbReference>
<accession>E6QPP5</accession>
<name>E6QPP5_9ZZZZ</name>
<dbReference type="AlphaFoldDB" id="E6QPP5"/>
<dbReference type="PANTHER" id="PTHR34700">
    <property type="entry name" value="POTASSIUM BINDING PROTEIN KBP"/>
    <property type="match status" value="1"/>
</dbReference>
<evidence type="ECO:0000313" key="1">
    <source>
        <dbReference type="EMBL" id="CBI09216.1"/>
    </source>
</evidence>
<reference evidence="1" key="1">
    <citation type="submission" date="2009-10" db="EMBL/GenBank/DDBJ databases">
        <title>Diversity of trophic interactions inside an arsenic-rich microbial ecosystem.</title>
        <authorList>
            <person name="Bertin P.N."/>
            <person name="Heinrich-Salmeron A."/>
            <person name="Pelletier E."/>
            <person name="Goulhen-Chollet F."/>
            <person name="Arsene-Ploetze F."/>
            <person name="Gallien S."/>
            <person name="Calteau A."/>
            <person name="Vallenet D."/>
            <person name="Casiot C."/>
            <person name="Chane-Woon-Ming B."/>
            <person name="Giloteaux L."/>
            <person name="Barakat M."/>
            <person name="Bonnefoy V."/>
            <person name="Bruneel O."/>
            <person name="Chandler M."/>
            <person name="Cleiss J."/>
            <person name="Duran R."/>
            <person name="Elbaz-Poulichet F."/>
            <person name="Fonknechten N."/>
            <person name="Lauga B."/>
            <person name="Mornico D."/>
            <person name="Ortet P."/>
            <person name="Schaeffer C."/>
            <person name="Siguier P."/>
            <person name="Alexander Thil Smith A."/>
            <person name="Van Dorsselaer A."/>
            <person name="Weissenbach J."/>
            <person name="Medigue C."/>
            <person name="Le Paslier D."/>
        </authorList>
    </citation>
    <scope>NUCLEOTIDE SEQUENCE</scope>
</reference>
<protein>
    <submittedName>
        <fullName evidence="1">Uncharacterized protein</fullName>
    </submittedName>
</protein>
<organism evidence="1">
    <name type="scientific">mine drainage metagenome</name>
    <dbReference type="NCBI Taxonomy" id="410659"/>
    <lineage>
        <taxon>unclassified sequences</taxon>
        <taxon>metagenomes</taxon>
        <taxon>ecological metagenomes</taxon>
    </lineage>
</organism>
<dbReference type="PANTHER" id="PTHR34700:SF8">
    <property type="entry name" value="POTASSIUM BINDING PROTEIN KBP"/>
    <property type="match status" value="1"/>
</dbReference>
<gene>
    <name evidence="1" type="ORF">CARN7_2879</name>
</gene>
<proteinExistence type="predicted"/>
<dbReference type="EMBL" id="CABR01000012">
    <property type="protein sequence ID" value="CBI09216.1"/>
    <property type="molecule type" value="Genomic_DNA"/>
</dbReference>